<protein>
    <submittedName>
        <fullName evidence="3">Glycosyl transferase group 1</fullName>
    </submittedName>
</protein>
<evidence type="ECO:0000256" key="1">
    <source>
        <dbReference type="ARBA" id="ARBA00022679"/>
    </source>
</evidence>
<dbReference type="PANTHER" id="PTHR46401:SF2">
    <property type="entry name" value="GLYCOSYLTRANSFERASE WBBK-RELATED"/>
    <property type="match status" value="1"/>
</dbReference>
<keyword evidence="1 3" id="KW-0808">Transferase</keyword>
<dbReference type="SUPFAM" id="SSF53756">
    <property type="entry name" value="UDP-Glycosyltransferase/glycogen phosphorylase"/>
    <property type="match status" value="1"/>
</dbReference>
<dbReference type="InterPro" id="IPR001296">
    <property type="entry name" value="Glyco_trans_1"/>
</dbReference>
<name>D6GX30_PARA5</name>
<organism evidence="3 4">
    <name type="scientific">Candidatus Parvarchaeum acidophilus ARMAN-5</name>
    <dbReference type="NCBI Taxonomy" id="662762"/>
    <lineage>
        <taxon>Archaea</taxon>
        <taxon>Candidatus Parvarchaeota</taxon>
        <taxon>Candidatus Parvarchaeum</taxon>
    </lineage>
</organism>
<evidence type="ECO:0000313" key="4">
    <source>
        <dbReference type="Proteomes" id="UP000009376"/>
    </source>
</evidence>
<evidence type="ECO:0000259" key="2">
    <source>
        <dbReference type="Pfam" id="PF00534"/>
    </source>
</evidence>
<accession>D6GX30</accession>
<dbReference type="PANTHER" id="PTHR46401">
    <property type="entry name" value="GLYCOSYLTRANSFERASE WBBK-RELATED"/>
    <property type="match status" value="1"/>
</dbReference>
<sequence>MDVTLITETLDPMLGGIPRYNFEISKIKELKNVINFSKTLKNEGLLDKYLNKVYRRKRILEEYKKDLGQILHFTQPEIMFKSNILKGKKVVLTVHDLAVFGTMKVKSLYGRLRGISFRSQFRFAVERADIIMTNSTQTRDELVDILGVDPGKIVVQNHGIDEKFKPKDTKKDNVIGYFGGFDRRKRVKKLVEDFIASTFSNDMKLIIYGSDKGDYHTIKERYKSFSNVIFKDRIPEEKLVDTINEFQYFVYPTSYEGFGLPLLECIACGIPSFIYEDGELPAEVRKYALVIRNLDEIKKTEYKELEKDFKSRSEQVKKEFSWEKTRAGTLEQYQKLEAKTI</sequence>
<proteinExistence type="predicted"/>
<evidence type="ECO:0000313" key="3">
    <source>
        <dbReference type="EMBL" id="EFD92253.1"/>
    </source>
</evidence>
<dbReference type="EMBL" id="GG745614">
    <property type="protein sequence ID" value="EFD92253.1"/>
    <property type="molecule type" value="Genomic_DNA"/>
</dbReference>
<dbReference type="Proteomes" id="UP000009376">
    <property type="component" value="Unassembled WGS sequence"/>
</dbReference>
<dbReference type="AlphaFoldDB" id="D6GX30"/>
<dbReference type="Gene3D" id="3.40.50.2000">
    <property type="entry name" value="Glycogen Phosphorylase B"/>
    <property type="match status" value="2"/>
</dbReference>
<feature type="domain" description="Glycosyl transferase family 1" evidence="2">
    <location>
        <begin position="162"/>
        <end position="287"/>
    </location>
</feature>
<reference evidence="3 4" key="1">
    <citation type="journal article" date="2010" name="Proc. Natl. Acad. Sci. U.S.A.">
        <title>Enigmatic, ultrasmall, uncultivated Archaea.</title>
        <authorList>
            <person name="Baker B.J."/>
            <person name="Comolli L.R."/>
            <person name="Dick G.J."/>
            <person name="Hauser L.J."/>
            <person name="Hyatt D."/>
            <person name="Dill B.D."/>
            <person name="Land M.L."/>
            <person name="Verberkmoes N.C."/>
            <person name="Hettich R.L."/>
            <person name="Banfield J.F."/>
        </authorList>
    </citation>
    <scope>NUCLEOTIDE SEQUENCE [LARGE SCALE GENOMIC DNA]</scope>
</reference>
<gene>
    <name evidence="3" type="ORF">BJBARM5_1054</name>
</gene>
<dbReference type="Pfam" id="PF00534">
    <property type="entry name" value="Glycos_transf_1"/>
    <property type="match status" value="1"/>
</dbReference>
<dbReference type="GO" id="GO:0016757">
    <property type="term" value="F:glycosyltransferase activity"/>
    <property type="evidence" value="ECO:0007669"/>
    <property type="project" value="InterPro"/>
</dbReference>